<keyword evidence="5" id="KW-1185">Reference proteome</keyword>
<evidence type="ECO:0000313" key="4">
    <source>
        <dbReference type="EMBL" id="MCO6026316.1"/>
    </source>
</evidence>
<evidence type="ECO:0000259" key="2">
    <source>
        <dbReference type="Pfam" id="PF13004"/>
    </source>
</evidence>
<organism evidence="4 5">
    <name type="scientific">Segatella cerevisiae</name>
    <dbReference type="NCBI Taxonomy" id="2053716"/>
    <lineage>
        <taxon>Bacteria</taxon>
        <taxon>Pseudomonadati</taxon>
        <taxon>Bacteroidota</taxon>
        <taxon>Bacteroidia</taxon>
        <taxon>Bacteroidales</taxon>
        <taxon>Prevotellaceae</taxon>
        <taxon>Segatella</taxon>
    </lineage>
</organism>
<accession>A0ABT1BZ08</accession>
<evidence type="ECO:0000259" key="3">
    <source>
        <dbReference type="Pfam" id="PF16151"/>
    </source>
</evidence>
<dbReference type="Pfam" id="PF19527">
    <property type="entry name" value="DUF6055"/>
    <property type="match status" value="1"/>
</dbReference>
<proteinExistence type="predicted"/>
<gene>
    <name evidence="4" type="ORF">NG821_10775</name>
</gene>
<dbReference type="Pfam" id="PF13004">
    <property type="entry name" value="BACON"/>
    <property type="match status" value="1"/>
</dbReference>
<comment type="caution">
    <text evidence="4">The sequence shown here is derived from an EMBL/GenBank/DDBJ whole genome shotgun (WGS) entry which is preliminary data.</text>
</comment>
<name>A0ABT1BZ08_9BACT</name>
<feature type="domain" description="BACON" evidence="2">
    <location>
        <begin position="77"/>
        <end position="127"/>
    </location>
</feature>
<dbReference type="EMBL" id="JAMXLY010000048">
    <property type="protein sequence ID" value="MCO6026316.1"/>
    <property type="molecule type" value="Genomic_DNA"/>
</dbReference>
<dbReference type="InterPro" id="IPR024361">
    <property type="entry name" value="BACON"/>
</dbReference>
<feature type="signal peptide" evidence="1">
    <location>
        <begin position="1"/>
        <end position="25"/>
    </location>
</feature>
<protein>
    <submittedName>
        <fullName evidence="4">DUF6055 domain-containing protein</fullName>
    </submittedName>
</protein>
<keyword evidence="1" id="KW-0732">Signal</keyword>
<dbReference type="RefSeq" id="WP_252761670.1">
    <property type="nucleotide sequence ID" value="NZ_JAMXLY010000048.1"/>
</dbReference>
<reference evidence="4 5" key="1">
    <citation type="submission" date="2022-06" db="EMBL/GenBank/DDBJ databases">
        <title>A taxonomic note on the genus Prevotella: Description of four novel genera and emended description of the genera Hallella and Xylanibacter.</title>
        <authorList>
            <person name="Hitch T.C.A."/>
        </authorList>
    </citation>
    <scope>NUCLEOTIDE SEQUENCE [LARGE SCALE GENOMIC DNA]</scope>
    <source>
        <strain evidence="4 5">DSM 100619</strain>
    </source>
</reference>
<feature type="chain" id="PRO_5047371484" evidence="1">
    <location>
        <begin position="26"/>
        <end position="768"/>
    </location>
</feature>
<evidence type="ECO:0000313" key="5">
    <source>
        <dbReference type="Proteomes" id="UP001204015"/>
    </source>
</evidence>
<dbReference type="InterPro" id="IPR032339">
    <property type="entry name" value="DUF4859"/>
</dbReference>
<dbReference type="Gene3D" id="2.60.40.10">
    <property type="entry name" value="Immunoglobulins"/>
    <property type="match status" value="1"/>
</dbReference>
<feature type="domain" description="DUF4859" evidence="3">
    <location>
        <begin position="632"/>
        <end position="754"/>
    </location>
</feature>
<sequence length="768" mass="85117">MKRITIICFRSVLAALLVLPFAACSDDIVVGNITIAKDELNKIIDWDETESSVSFTTDASWIATVSDVTTHAAGIKLSWLTQTITSGDAGDAKMPFVVTKNDNESYREALITITSGGVSSVITVHQNANPNAVKIKSPSEIPNYSKYYLPAATNEGFEKGAQGMLRSDNRWSWWRMKQSDHFFVFWEPGFGEDPNADSIPKALRVNIDDLLNKAEQFYNTNITRLGMATVGQGKSQLDNYKMEIYLLYQTDWLATGSGYDNVIGALWVNPSTCQPVGSTIGHEIGHSFQYQVFADKLYTGEAAIGSGGILPAGFRYGFGENGAGGCTFWEQCAQWQSFQDYPQEAFTQDANVQVWLKNHHRHFNHEWQRYASYWFPYYYTEKHGITAYSRIWKESKYPEDPVQTYMRLYCNNNLNSLYKDMYDYSAHCANYDFTAIHQYVTDAALNYSTELFKSNDYYQVSYSNCPGTTGFNLIPLNVPDAGTKVTATIKGIAPGSALASGDPGTVVDGDGKTKGTVTHYNTQTNNSENFRYGYVAIAGDKCYYSDMTSGKEGTCSYVIPAGTTKLYFCIMGAPDIYNRHAWDDDETNDEQWPYWVKFINTDLLGNMNIPSGTPESIELSHTVSCEFGSSNYVQGTLDLLSNGDMGRIAKAFKLQPSEIASVTLAPGSVPLSGPSEGHIAVALTNPDGSLSYAYSANGLGFWVAADGSASSWGKAPVYFEYNPRTYSLAYGHKPGSSVQNTTYSMRPTLVYNHKGKLYKAVLSLKMKF</sequence>
<evidence type="ECO:0000256" key="1">
    <source>
        <dbReference type="SAM" id="SignalP"/>
    </source>
</evidence>
<dbReference type="CDD" id="cd14948">
    <property type="entry name" value="BACON"/>
    <property type="match status" value="1"/>
</dbReference>
<dbReference type="InterPro" id="IPR045690">
    <property type="entry name" value="DUF6055"/>
</dbReference>
<dbReference type="Pfam" id="PF16151">
    <property type="entry name" value="DUF4859"/>
    <property type="match status" value="1"/>
</dbReference>
<dbReference type="InterPro" id="IPR013783">
    <property type="entry name" value="Ig-like_fold"/>
</dbReference>
<dbReference type="Proteomes" id="UP001204015">
    <property type="component" value="Unassembled WGS sequence"/>
</dbReference>